<sequence length="278" mass="30943">MDISVARQLIDLNTRFYRDNAASFSATRKAPWDGWRRIVAHVAACVDALAPGKPLKMLDLACGNMRLERFLSEELPEAPFEFHAVDNCGELATEPSLPAGVVYHNVDILGALLDEAPGTPEMLKNPWGIFTDACALTCCFGFMHHVPSFKLRVAGLRELVRHTAPGGIIAVSFWQFMHDERLASKAHDAEEAARERGLLAPAVLEAFEPGDHLLGWQDGTSLRYCHHFEEREIDQLIEALPADTVRPFERYSADGRAGNLNRYVLLRRIPGSEPVMKA</sequence>
<dbReference type="RefSeq" id="WP_094335047.1">
    <property type="nucleotide sequence ID" value="NZ_NFIE01000004.1"/>
</dbReference>
<dbReference type="Proteomes" id="UP000195781">
    <property type="component" value="Unassembled WGS sequence"/>
</dbReference>
<gene>
    <name evidence="1" type="ORF">B5G02_02485</name>
</gene>
<dbReference type="OrthoDB" id="3178039at2"/>
<protein>
    <recommendedName>
        <fullName evidence="3">Class I SAM-dependent methyltransferase</fullName>
    </recommendedName>
</protein>
<keyword evidence="2" id="KW-1185">Reference proteome</keyword>
<evidence type="ECO:0000313" key="2">
    <source>
        <dbReference type="Proteomes" id="UP000195781"/>
    </source>
</evidence>
<accession>A0A1Y3XV02</accession>
<proteinExistence type="predicted"/>
<dbReference type="InterPro" id="IPR029063">
    <property type="entry name" value="SAM-dependent_MTases_sf"/>
</dbReference>
<evidence type="ECO:0000313" key="1">
    <source>
        <dbReference type="EMBL" id="OUN89364.1"/>
    </source>
</evidence>
<dbReference type="Gene3D" id="3.40.50.150">
    <property type="entry name" value="Vaccinia Virus protein VP39"/>
    <property type="match status" value="1"/>
</dbReference>
<organism evidence="1 2">
    <name type="scientific">[Collinsella] massiliensis</name>
    <dbReference type="NCBI Taxonomy" id="1232426"/>
    <lineage>
        <taxon>Bacteria</taxon>
        <taxon>Bacillati</taxon>
        <taxon>Actinomycetota</taxon>
        <taxon>Coriobacteriia</taxon>
        <taxon>Coriobacteriales</taxon>
        <taxon>Coriobacteriaceae</taxon>
        <taxon>Enorma</taxon>
    </lineage>
</organism>
<reference evidence="2" key="1">
    <citation type="submission" date="2017-04" db="EMBL/GenBank/DDBJ databases">
        <title>Function of individual gut microbiota members based on whole genome sequencing of pure cultures obtained from chicken caecum.</title>
        <authorList>
            <person name="Medvecky M."/>
            <person name="Cejkova D."/>
            <person name="Polansky O."/>
            <person name="Karasova D."/>
            <person name="Kubasova T."/>
            <person name="Cizek A."/>
            <person name="Rychlik I."/>
        </authorList>
    </citation>
    <scope>NUCLEOTIDE SEQUENCE [LARGE SCALE GENOMIC DNA]</scope>
    <source>
        <strain evidence="2">An5</strain>
    </source>
</reference>
<name>A0A1Y3XV02_9ACTN</name>
<dbReference type="EMBL" id="NFIE01000004">
    <property type="protein sequence ID" value="OUN89364.1"/>
    <property type="molecule type" value="Genomic_DNA"/>
</dbReference>
<dbReference type="AlphaFoldDB" id="A0A1Y3XV02"/>
<comment type="caution">
    <text evidence="1">The sequence shown here is derived from an EMBL/GenBank/DDBJ whole genome shotgun (WGS) entry which is preliminary data.</text>
</comment>
<evidence type="ECO:0008006" key="3">
    <source>
        <dbReference type="Google" id="ProtNLM"/>
    </source>
</evidence>
<dbReference type="SUPFAM" id="SSF53335">
    <property type="entry name" value="S-adenosyl-L-methionine-dependent methyltransferases"/>
    <property type="match status" value="1"/>
</dbReference>